<dbReference type="InterPro" id="IPR009057">
    <property type="entry name" value="Homeodomain-like_sf"/>
</dbReference>
<evidence type="ECO:0000259" key="4">
    <source>
        <dbReference type="PROSITE" id="PS01124"/>
    </source>
</evidence>
<evidence type="ECO:0000256" key="1">
    <source>
        <dbReference type="ARBA" id="ARBA00023015"/>
    </source>
</evidence>
<name>A0AAQ3LDG6_9BACT</name>
<dbReference type="PROSITE" id="PS01124">
    <property type="entry name" value="HTH_ARAC_FAMILY_2"/>
    <property type="match status" value="1"/>
</dbReference>
<dbReference type="EMBL" id="CP136920">
    <property type="protein sequence ID" value="WOO43716.1"/>
    <property type="molecule type" value="Genomic_DNA"/>
</dbReference>
<dbReference type="SMART" id="SM00342">
    <property type="entry name" value="HTH_ARAC"/>
    <property type="match status" value="1"/>
</dbReference>
<dbReference type="PANTHER" id="PTHR43280">
    <property type="entry name" value="ARAC-FAMILY TRANSCRIPTIONAL REGULATOR"/>
    <property type="match status" value="1"/>
</dbReference>
<evidence type="ECO:0000256" key="2">
    <source>
        <dbReference type="ARBA" id="ARBA00023125"/>
    </source>
</evidence>
<proteinExistence type="predicted"/>
<keyword evidence="1" id="KW-0805">Transcription regulation</keyword>
<dbReference type="KEGG" id="puo:RZN69_11510"/>
<protein>
    <submittedName>
        <fullName evidence="5">AraC family transcriptional regulator</fullName>
    </submittedName>
</protein>
<dbReference type="Gene3D" id="1.10.10.60">
    <property type="entry name" value="Homeodomain-like"/>
    <property type="match status" value="1"/>
</dbReference>
<dbReference type="InterPro" id="IPR018060">
    <property type="entry name" value="HTH_AraC"/>
</dbReference>
<keyword evidence="3" id="KW-0804">Transcription</keyword>
<evidence type="ECO:0000313" key="6">
    <source>
        <dbReference type="Proteomes" id="UP001304300"/>
    </source>
</evidence>
<accession>A0AAQ3LDG6</accession>
<dbReference type="RefSeq" id="WP_317836314.1">
    <property type="nucleotide sequence ID" value="NZ_CP136920.1"/>
</dbReference>
<keyword evidence="2" id="KW-0238">DNA-binding</keyword>
<reference evidence="5 6" key="1">
    <citation type="submission" date="2023-10" db="EMBL/GenBank/DDBJ databases">
        <title>Rubellicoccus peritrichatus gen. nov., sp. nov., isolated from an algae of coral reef tank.</title>
        <authorList>
            <person name="Luo J."/>
        </authorList>
    </citation>
    <scope>NUCLEOTIDE SEQUENCE [LARGE SCALE GENOMIC DNA]</scope>
    <source>
        <strain evidence="5 6">CR14</strain>
    </source>
</reference>
<gene>
    <name evidence="5" type="ORF">RZN69_11510</name>
</gene>
<dbReference type="SUPFAM" id="SSF46689">
    <property type="entry name" value="Homeodomain-like"/>
    <property type="match status" value="1"/>
</dbReference>
<evidence type="ECO:0000256" key="3">
    <source>
        <dbReference type="ARBA" id="ARBA00023163"/>
    </source>
</evidence>
<dbReference type="PANTHER" id="PTHR43280:SF2">
    <property type="entry name" value="HTH-TYPE TRANSCRIPTIONAL REGULATOR EXSA"/>
    <property type="match status" value="1"/>
</dbReference>
<sequence length="263" mass="30759">MSRYLRLEVNHAVSGTQVWQGRNMLEENRIFGIRESGRKSGYILCHDTGQKFKMRTGHLYFMPSKADLEFEFNDDLFFSAIHFNIILFDGFDLFSSIQEISQFHDQRRYNERLQKAIEGEPNLQNIGKIKGIAFELISEFCPLTLQDLRRLEMIRSKYEKLFGYIYKHGNAATTVDELSGVSGMTRDNLSRSFSRDIGTPLKTWLNKELFRKAEQLLLQSNESSRSVADKLNFSSEYYFSRFFKKHSGIPPGEYQKRRISLLL</sequence>
<dbReference type="GO" id="GO:0003700">
    <property type="term" value="F:DNA-binding transcription factor activity"/>
    <property type="evidence" value="ECO:0007669"/>
    <property type="project" value="InterPro"/>
</dbReference>
<dbReference type="AlphaFoldDB" id="A0AAQ3LDG6"/>
<organism evidence="5 6">
    <name type="scientific">Rubellicoccus peritrichatus</name>
    <dbReference type="NCBI Taxonomy" id="3080537"/>
    <lineage>
        <taxon>Bacteria</taxon>
        <taxon>Pseudomonadati</taxon>
        <taxon>Verrucomicrobiota</taxon>
        <taxon>Opitutia</taxon>
        <taxon>Puniceicoccales</taxon>
        <taxon>Cerasicoccaceae</taxon>
        <taxon>Rubellicoccus</taxon>
    </lineage>
</organism>
<dbReference type="GO" id="GO:0043565">
    <property type="term" value="F:sequence-specific DNA binding"/>
    <property type="evidence" value="ECO:0007669"/>
    <property type="project" value="InterPro"/>
</dbReference>
<keyword evidence="6" id="KW-1185">Reference proteome</keyword>
<evidence type="ECO:0000313" key="5">
    <source>
        <dbReference type="EMBL" id="WOO43716.1"/>
    </source>
</evidence>
<dbReference type="Pfam" id="PF12833">
    <property type="entry name" value="HTH_18"/>
    <property type="match status" value="1"/>
</dbReference>
<feature type="domain" description="HTH araC/xylS-type" evidence="4">
    <location>
        <begin position="159"/>
        <end position="257"/>
    </location>
</feature>
<dbReference type="Proteomes" id="UP001304300">
    <property type="component" value="Chromosome"/>
</dbReference>